<dbReference type="InterPro" id="IPR016181">
    <property type="entry name" value="Acyl_CoA_acyltransferase"/>
</dbReference>
<feature type="domain" description="N-acetyltransferase" evidence="1">
    <location>
        <begin position="23"/>
        <end position="165"/>
    </location>
</feature>
<keyword evidence="3" id="KW-1185">Reference proteome</keyword>
<name>A0ABP4USW3_9ACTN</name>
<dbReference type="InterPro" id="IPR000182">
    <property type="entry name" value="GNAT_dom"/>
</dbReference>
<dbReference type="RefSeq" id="WP_163573351.1">
    <property type="nucleotide sequence ID" value="NZ_BAAANY010000037.1"/>
</dbReference>
<dbReference type="EMBL" id="BAAANY010000037">
    <property type="protein sequence ID" value="GAA1711325.1"/>
    <property type="molecule type" value="Genomic_DNA"/>
</dbReference>
<sequence>MTTTEQLTAADWVSAPTLTGQHVRLEALSPAHADGLLAAADHDEVFQWLSVPRPTSRHEMTEQITDILAQWDRGTRVPYVQVDLRDGAEVVAGMTSFYEINATTRTVAIGYTWLGRRFWRTPLNTESKLLMLTRAFDELGAVRVVWHTDEFNARSRAAIARLGAQPEGLLRKHKLRKDGTWRTTAQFAMTDDDWPEVRRRLTDRGEK</sequence>
<accession>A0ABP4USW3</accession>
<dbReference type="SUPFAM" id="SSF55729">
    <property type="entry name" value="Acyl-CoA N-acyltransferases (Nat)"/>
    <property type="match status" value="1"/>
</dbReference>
<protein>
    <submittedName>
        <fullName evidence="2">GNAT family protein</fullName>
    </submittedName>
</protein>
<dbReference type="Proteomes" id="UP001500618">
    <property type="component" value="Unassembled WGS sequence"/>
</dbReference>
<comment type="caution">
    <text evidence="2">The sequence shown here is derived from an EMBL/GenBank/DDBJ whole genome shotgun (WGS) entry which is preliminary data.</text>
</comment>
<dbReference type="Gene3D" id="3.40.630.30">
    <property type="match status" value="1"/>
</dbReference>
<proteinExistence type="predicted"/>
<dbReference type="Pfam" id="PF13302">
    <property type="entry name" value="Acetyltransf_3"/>
    <property type="match status" value="1"/>
</dbReference>
<evidence type="ECO:0000313" key="3">
    <source>
        <dbReference type="Proteomes" id="UP001500618"/>
    </source>
</evidence>
<dbReference type="PANTHER" id="PTHR43610">
    <property type="entry name" value="BLL6696 PROTEIN"/>
    <property type="match status" value="1"/>
</dbReference>
<evidence type="ECO:0000313" key="2">
    <source>
        <dbReference type="EMBL" id="GAA1711325.1"/>
    </source>
</evidence>
<evidence type="ECO:0000259" key="1">
    <source>
        <dbReference type="Pfam" id="PF13302"/>
    </source>
</evidence>
<reference evidence="3" key="1">
    <citation type="journal article" date="2019" name="Int. J. Syst. Evol. Microbiol.">
        <title>The Global Catalogue of Microorganisms (GCM) 10K type strain sequencing project: providing services to taxonomists for standard genome sequencing and annotation.</title>
        <authorList>
            <consortium name="The Broad Institute Genomics Platform"/>
            <consortium name="The Broad Institute Genome Sequencing Center for Infectious Disease"/>
            <person name="Wu L."/>
            <person name="Ma J."/>
        </authorList>
    </citation>
    <scope>NUCLEOTIDE SEQUENCE [LARGE SCALE GENOMIC DNA]</scope>
    <source>
        <strain evidence="3">JCM 14718</strain>
    </source>
</reference>
<gene>
    <name evidence="2" type="ORF">GCM10009765_70710</name>
</gene>
<organism evidence="2 3">
    <name type="scientific">Fodinicola feengrottensis</name>
    <dbReference type="NCBI Taxonomy" id="435914"/>
    <lineage>
        <taxon>Bacteria</taxon>
        <taxon>Bacillati</taxon>
        <taxon>Actinomycetota</taxon>
        <taxon>Actinomycetes</taxon>
        <taxon>Mycobacteriales</taxon>
        <taxon>Fodinicola</taxon>
    </lineage>
</organism>
<dbReference type="PANTHER" id="PTHR43610:SF1">
    <property type="entry name" value="N-ACETYLTRANSFERASE DOMAIN-CONTAINING PROTEIN"/>
    <property type="match status" value="1"/>
</dbReference>